<feature type="domain" description="Guanylate cyclase" evidence="1">
    <location>
        <begin position="208"/>
        <end position="342"/>
    </location>
</feature>
<dbReference type="InterPro" id="IPR029787">
    <property type="entry name" value="Nucleotide_cyclase"/>
</dbReference>
<dbReference type="PANTHER" id="PTHR43081">
    <property type="entry name" value="ADENYLATE CYCLASE, TERMINAL-DIFFERENTIATION SPECIFIC-RELATED"/>
    <property type="match status" value="1"/>
</dbReference>
<dbReference type="EMBL" id="CP024199">
    <property type="protein sequence ID" value="AUG53086.1"/>
    <property type="molecule type" value="Genomic_DNA"/>
</dbReference>
<reference evidence="2 3" key="1">
    <citation type="submission" date="2017-10" db="EMBL/GenBank/DDBJ databases">
        <title>Biodiversity and function of Thalassospira species in the particle-attached aromatic-hydrocarbon-degrading consortia from the surface seawater of the China South Sea.</title>
        <authorList>
            <person name="Dong C."/>
            <person name="Liu R."/>
            <person name="Shao Z."/>
        </authorList>
    </citation>
    <scope>NUCLEOTIDE SEQUENCE [LARGE SCALE GENOMIC DNA]</scope>
    <source>
        <strain evidence="2 3">CSC3H3</strain>
    </source>
</reference>
<dbReference type="PANTHER" id="PTHR43081:SF11">
    <property type="entry name" value="BLR2264 PROTEIN"/>
    <property type="match status" value="1"/>
</dbReference>
<evidence type="ECO:0000313" key="2">
    <source>
        <dbReference type="EMBL" id="AUG53086.1"/>
    </source>
</evidence>
<dbReference type="PROSITE" id="PS50125">
    <property type="entry name" value="GUANYLATE_CYCLASE_2"/>
    <property type="match status" value="1"/>
</dbReference>
<dbReference type="Proteomes" id="UP000233458">
    <property type="component" value="Chromosome"/>
</dbReference>
<protein>
    <recommendedName>
        <fullName evidence="1">Guanylate cyclase domain-containing protein</fullName>
    </recommendedName>
</protein>
<dbReference type="Gene3D" id="3.30.70.1230">
    <property type="entry name" value="Nucleotide cyclase"/>
    <property type="match status" value="1"/>
</dbReference>
<evidence type="ECO:0000313" key="3">
    <source>
        <dbReference type="Proteomes" id="UP000233458"/>
    </source>
</evidence>
<name>A0ABN5FEZ4_9PROT</name>
<dbReference type="InterPro" id="IPR050697">
    <property type="entry name" value="Adenylyl/Guanylyl_Cyclase_3/4"/>
</dbReference>
<evidence type="ECO:0000259" key="1">
    <source>
        <dbReference type="PROSITE" id="PS50125"/>
    </source>
</evidence>
<keyword evidence="3" id="KW-1185">Reference proteome</keyword>
<dbReference type="RefSeq" id="WP_101284771.1">
    <property type="nucleotide sequence ID" value="NZ_CP024199.1"/>
</dbReference>
<dbReference type="InterPro" id="IPR001054">
    <property type="entry name" value="A/G_cyclase"/>
</dbReference>
<sequence>MWNHDAIIAWLGRKGRTFSEPLAFLNGFGDALLAEGCHIDRIRCGFGTIHPQMEIWSYLWKAGEGASVTGAEHGTRATEAYIGSPAEIVFKTGRSLRLNLQEIDRSEHHSVIGELIDAGFTDYIVMSMTFAVGSQNMLTFASKDPAGFGPDAEAKFARIIDFFTPIVEMHAVRRLATGLLDTYLGPRTGARVLNGLIKRGDGEVIRAALGFSDLRDFTLLTETLSTEELLESLNCYFETVEAAVLANGGEILRFIGDAMLIVFAPDGNESAEQVCQQALAAARQALSDMDHKNIQRDLQNQPQLRFGVGLHYGEVVYGNVGGQNRLDFTVMGVAVNRTARLESLTKQTGRDLLMSDVFAAMVPDADEFIGKFAVKGVADELPVHALIACPRS</sequence>
<gene>
    <name evidence="2" type="ORF">CSC3H3_10450</name>
</gene>
<organism evidence="2 3">
    <name type="scientific">Thalassospira marina</name>
    <dbReference type="NCBI Taxonomy" id="2048283"/>
    <lineage>
        <taxon>Bacteria</taxon>
        <taxon>Pseudomonadati</taxon>
        <taxon>Pseudomonadota</taxon>
        <taxon>Alphaproteobacteria</taxon>
        <taxon>Rhodospirillales</taxon>
        <taxon>Thalassospiraceae</taxon>
        <taxon>Thalassospira</taxon>
    </lineage>
</organism>
<dbReference type="CDD" id="cd07302">
    <property type="entry name" value="CHD"/>
    <property type="match status" value="1"/>
</dbReference>
<dbReference type="Pfam" id="PF00211">
    <property type="entry name" value="Guanylate_cyc"/>
    <property type="match status" value="1"/>
</dbReference>
<dbReference type="SUPFAM" id="SSF55073">
    <property type="entry name" value="Nucleotide cyclase"/>
    <property type="match status" value="1"/>
</dbReference>
<proteinExistence type="predicted"/>
<accession>A0ABN5FEZ4</accession>
<dbReference type="SMART" id="SM00044">
    <property type="entry name" value="CYCc"/>
    <property type="match status" value="1"/>
</dbReference>